<dbReference type="InterPro" id="IPR003428">
    <property type="entry name" value="MAM33"/>
</dbReference>
<protein>
    <submittedName>
        <fullName evidence="2">Uncharacterized protein</fullName>
    </submittedName>
</protein>
<proteinExistence type="predicted"/>
<reference evidence="2" key="1">
    <citation type="submission" date="2019-09" db="EMBL/GenBank/DDBJ databases">
        <title>Draft genome information of white flower Hibiscus syriacus.</title>
        <authorList>
            <person name="Kim Y.-M."/>
        </authorList>
    </citation>
    <scope>NUCLEOTIDE SEQUENCE [LARGE SCALE GENOMIC DNA]</scope>
    <source>
        <strain evidence="2">YM2019G1</strain>
    </source>
</reference>
<evidence type="ECO:0000313" key="2">
    <source>
        <dbReference type="EMBL" id="KAE8657596.1"/>
    </source>
</evidence>
<dbReference type="AlphaFoldDB" id="A0A6A2X6G9"/>
<name>A0A6A2X6G9_HIBSY</name>
<dbReference type="Proteomes" id="UP000436088">
    <property type="component" value="Unassembled WGS sequence"/>
</dbReference>
<gene>
    <name evidence="2" type="ORF">F3Y22_tig00116989pilonHSYRG00564</name>
</gene>
<dbReference type="InterPro" id="IPR036561">
    <property type="entry name" value="MAM33_sf"/>
</dbReference>
<feature type="region of interest" description="Disordered" evidence="1">
    <location>
        <begin position="103"/>
        <end position="131"/>
    </location>
</feature>
<evidence type="ECO:0000256" key="1">
    <source>
        <dbReference type="SAM" id="MobiDB-lite"/>
    </source>
</evidence>
<keyword evidence="3" id="KW-1185">Reference proteome</keyword>
<evidence type="ECO:0000313" key="3">
    <source>
        <dbReference type="Proteomes" id="UP000436088"/>
    </source>
</evidence>
<dbReference type="PANTHER" id="PTHR10826">
    <property type="entry name" value="COMPLEMENT COMPONENT 1"/>
    <property type="match status" value="1"/>
</dbReference>
<dbReference type="EMBL" id="VEPZ02001757">
    <property type="protein sequence ID" value="KAE8657596.1"/>
    <property type="molecule type" value="Genomic_DNA"/>
</dbReference>
<dbReference type="SUPFAM" id="SSF54529">
    <property type="entry name" value="Mitochondrial glycoprotein MAM33-like"/>
    <property type="match status" value="1"/>
</dbReference>
<comment type="caution">
    <text evidence="2">The sequence shown here is derived from an EMBL/GenBank/DDBJ whole genome shotgun (WGS) entry which is preliminary data.</text>
</comment>
<sequence>MAFTSILRRTAKSLAPLAIRLTRVEGSYHSSIFMALNHNFHSHQSTSNQIQCAEESDEYNQVEETPSGFPFEIEDSPGHQTITLTRGYDGELIKVNIYMPDLFTDEGEADDRNDEEDDSEKPSRSSITAYPDEITIDSLSVRNLDSEVKLA</sequence>
<dbReference type="Pfam" id="PF02330">
    <property type="entry name" value="MAM33"/>
    <property type="match status" value="1"/>
</dbReference>
<dbReference type="Gene3D" id="3.10.280.10">
    <property type="entry name" value="Mitochondrial glycoprotein"/>
    <property type="match status" value="1"/>
</dbReference>
<dbReference type="GO" id="GO:0005759">
    <property type="term" value="C:mitochondrial matrix"/>
    <property type="evidence" value="ECO:0007669"/>
    <property type="project" value="InterPro"/>
</dbReference>
<accession>A0A6A2X6G9</accession>
<feature type="compositionally biased region" description="Acidic residues" evidence="1">
    <location>
        <begin position="103"/>
        <end position="119"/>
    </location>
</feature>
<organism evidence="2 3">
    <name type="scientific">Hibiscus syriacus</name>
    <name type="common">Rose of Sharon</name>
    <dbReference type="NCBI Taxonomy" id="106335"/>
    <lineage>
        <taxon>Eukaryota</taxon>
        <taxon>Viridiplantae</taxon>
        <taxon>Streptophyta</taxon>
        <taxon>Embryophyta</taxon>
        <taxon>Tracheophyta</taxon>
        <taxon>Spermatophyta</taxon>
        <taxon>Magnoliopsida</taxon>
        <taxon>eudicotyledons</taxon>
        <taxon>Gunneridae</taxon>
        <taxon>Pentapetalae</taxon>
        <taxon>rosids</taxon>
        <taxon>malvids</taxon>
        <taxon>Malvales</taxon>
        <taxon>Malvaceae</taxon>
        <taxon>Malvoideae</taxon>
        <taxon>Hibiscus</taxon>
    </lineage>
</organism>
<dbReference type="PANTHER" id="PTHR10826:SF41">
    <property type="entry name" value="MITOCHONDRIAL GLYCOPROTEIN FAMILY PROTEIN"/>
    <property type="match status" value="1"/>
</dbReference>